<feature type="chain" id="PRO_5026330671" evidence="1">
    <location>
        <begin position="21"/>
        <end position="235"/>
    </location>
</feature>
<evidence type="ECO:0000313" key="2">
    <source>
        <dbReference type="EMBL" id="QIE59700.1"/>
    </source>
</evidence>
<dbReference type="AlphaFoldDB" id="A0A6G6GMI2"/>
<feature type="signal peptide" evidence="1">
    <location>
        <begin position="1"/>
        <end position="20"/>
    </location>
</feature>
<dbReference type="KEGG" id="mgel:G5B37_09025"/>
<protein>
    <submittedName>
        <fullName evidence="2">Uncharacterized protein</fullName>
    </submittedName>
</protein>
<dbReference type="RefSeq" id="WP_164679713.1">
    <property type="nucleotide sequence ID" value="NZ_CP049057.1"/>
</dbReference>
<dbReference type="InterPro" id="IPR045444">
    <property type="entry name" value="DUF6503"/>
</dbReference>
<name>A0A6G6GMI2_9FLAO</name>
<gene>
    <name evidence="2" type="ORF">G5B37_09025</name>
</gene>
<sequence>MKFYIVLFILLTATAKGVFAQKLTASQVLERAIAYHDPSNNWETFNDTFQVTMTTENNADRVSNITINLPKEYFSVTATRDGVETFFTLDKEKCTTSSKDSVTDKGARTPCETATLYKNYYTYLYGLPMKLKDPGTNLSPKVERVTFKGKEYLKLKATYDEAVGSDVWFFYFNPKTYAMEVYQFFKGDPTGAGKDTGEYILLSEESTVGGIIMPKIRAWYYNKEDKYLGSDTITN</sequence>
<evidence type="ECO:0000256" key="1">
    <source>
        <dbReference type="SAM" id="SignalP"/>
    </source>
</evidence>
<dbReference type="Proteomes" id="UP000505306">
    <property type="component" value="Chromosome"/>
</dbReference>
<reference evidence="2 3" key="1">
    <citation type="submission" date="2020-02" db="EMBL/GenBank/DDBJ databases">
        <title>Complete genome sequence of Flavobacteriaceae bacterium.</title>
        <authorList>
            <person name="Kim S.-J."/>
            <person name="Kim Y.-S."/>
            <person name="Kim K.-H."/>
        </authorList>
    </citation>
    <scope>NUCLEOTIDE SEQUENCE [LARGE SCALE GENOMIC DNA]</scope>
    <source>
        <strain evidence="2 3">RR4-40</strain>
    </source>
</reference>
<proteinExistence type="predicted"/>
<evidence type="ECO:0000313" key="3">
    <source>
        <dbReference type="Proteomes" id="UP000505306"/>
    </source>
</evidence>
<keyword evidence="1" id="KW-0732">Signal</keyword>
<organism evidence="2 3">
    <name type="scientific">Rasiella rasia</name>
    <dbReference type="NCBI Taxonomy" id="2744027"/>
    <lineage>
        <taxon>Bacteria</taxon>
        <taxon>Pseudomonadati</taxon>
        <taxon>Bacteroidota</taxon>
        <taxon>Flavobacteriia</taxon>
        <taxon>Flavobacteriales</taxon>
        <taxon>Flavobacteriaceae</taxon>
        <taxon>Rasiella</taxon>
    </lineage>
</organism>
<dbReference type="EMBL" id="CP049057">
    <property type="protein sequence ID" value="QIE59700.1"/>
    <property type="molecule type" value="Genomic_DNA"/>
</dbReference>
<keyword evidence="3" id="KW-1185">Reference proteome</keyword>
<accession>A0A6G6GMI2</accession>
<dbReference type="Pfam" id="PF20113">
    <property type="entry name" value="DUF6503"/>
    <property type="match status" value="1"/>
</dbReference>